<protein>
    <recommendedName>
        <fullName evidence="4">IBB domain-containing protein</fullName>
    </recommendedName>
</protein>
<dbReference type="AlphaFoldDB" id="A0AAV4GLN6"/>
<feature type="region of interest" description="Disordered" evidence="1">
    <location>
        <begin position="1"/>
        <end position="26"/>
    </location>
</feature>
<evidence type="ECO:0008006" key="4">
    <source>
        <dbReference type="Google" id="ProtNLM"/>
    </source>
</evidence>
<dbReference type="EMBL" id="BMAT01012132">
    <property type="protein sequence ID" value="GFR86662.1"/>
    <property type="molecule type" value="Genomic_DNA"/>
</dbReference>
<organism evidence="2 3">
    <name type="scientific">Elysia marginata</name>
    <dbReference type="NCBI Taxonomy" id="1093978"/>
    <lineage>
        <taxon>Eukaryota</taxon>
        <taxon>Metazoa</taxon>
        <taxon>Spiralia</taxon>
        <taxon>Lophotrochozoa</taxon>
        <taxon>Mollusca</taxon>
        <taxon>Gastropoda</taxon>
        <taxon>Heterobranchia</taxon>
        <taxon>Euthyneura</taxon>
        <taxon>Panpulmonata</taxon>
        <taxon>Sacoglossa</taxon>
        <taxon>Placobranchoidea</taxon>
        <taxon>Plakobranchidae</taxon>
        <taxon>Elysia</taxon>
    </lineage>
</organism>
<accession>A0AAV4GLN6</accession>
<comment type="caution">
    <text evidence="2">The sequence shown here is derived from an EMBL/GenBank/DDBJ whole genome shotgun (WGS) entry which is preliminary data.</text>
</comment>
<feature type="compositionally biased region" description="Basic and acidic residues" evidence="1">
    <location>
        <begin position="7"/>
        <end position="26"/>
    </location>
</feature>
<evidence type="ECO:0000256" key="1">
    <source>
        <dbReference type="SAM" id="MobiDB-lite"/>
    </source>
</evidence>
<sequence>MDIAQNRQDDKKTEAHAKSKGNSFERIKHDRLRNLRLYDSSLEAVSNPHVERQHAHPSPRLPPQFRRKTFIVTRPPTSIRPSVKLVLCVYYQLISLMVEGTEEKKTGGGKTASTRRGEAFWVKSMD</sequence>
<reference evidence="2 3" key="1">
    <citation type="journal article" date="2021" name="Elife">
        <title>Chloroplast acquisition without the gene transfer in kleptoplastic sea slugs, Plakobranchus ocellatus.</title>
        <authorList>
            <person name="Maeda T."/>
            <person name="Takahashi S."/>
            <person name="Yoshida T."/>
            <person name="Shimamura S."/>
            <person name="Takaki Y."/>
            <person name="Nagai Y."/>
            <person name="Toyoda A."/>
            <person name="Suzuki Y."/>
            <person name="Arimoto A."/>
            <person name="Ishii H."/>
            <person name="Satoh N."/>
            <person name="Nishiyama T."/>
            <person name="Hasebe M."/>
            <person name="Maruyama T."/>
            <person name="Minagawa J."/>
            <person name="Obokata J."/>
            <person name="Shigenobu S."/>
        </authorList>
    </citation>
    <scope>NUCLEOTIDE SEQUENCE [LARGE SCALE GENOMIC DNA]</scope>
</reference>
<evidence type="ECO:0000313" key="2">
    <source>
        <dbReference type="EMBL" id="GFR86662.1"/>
    </source>
</evidence>
<keyword evidence="3" id="KW-1185">Reference proteome</keyword>
<gene>
    <name evidence="2" type="ORF">ElyMa_006058600</name>
</gene>
<name>A0AAV4GLN6_9GAST</name>
<dbReference type="Proteomes" id="UP000762676">
    <property type="component" value="Unassembled WGS sequence"/>
</dbReference>
<evidence type="ECO:0000313" key="3">
    <source>
        <dbReference type="Proteomes" id="UP000762676"/>
    </source>
</evidence>
<feature type="region of interest" description="Disordered" evidence="1">
    <location>
        <begin position="46"/>
        <end position="67"/>
    </location>
</feature>
<proteinExistence type="predicted"/>